<protein>
    <submittedName>
        <fullName evidence="3">ImmA/IrrE family metallo-endopeptidase</fullName>
    </submittedName>
</protein>
<accession>A0ABX0A4P8</accession>
<organism evidence="3 4">
    <name type="scientific">Pallidibacillus pasinlerensis</name>
    <dbReference type="NCBI Taxonomy" id="2703818"/>
    <lineage>
        <taxon>Bacteria</taxon>
        <taxon>Bacillati</taxon>
        <taxon>Bacillota</taxon>
        <taxon>Bacilli</taxon>
        <taxon>Bacillales</taxon>
        <taxon>Bacillaceae</taxon>
        <taxon>Pallidibacillus</taxon>
    </lineage>
</organism>
<dbReference type="PANTHER" id="PTHR43236">
    <property type="entry name" value="ANTITOXIN HIGA1"/>
    <property type="match status" value="1"/>
</dbReference>
<evidence type="ECO:0000313" key="4">
    <source>
        <dbReference type="Proteomes" id="UP000743899"/>
    </source>
</evidence>
<gene>
    <name evidence="3" type="ORF">GW534_11500</name>
</gene>
<dbReference type="Proteomes" id="UP000743899">
    <property type="component" value="Unassembled WGS sequence"/>
</dbReference>
<evidence type="ECO:0000256" key="1">
    <source>
        <dbReference type="ARBA" id="ARBA00007227"/>
    </source>
</evidence>
<dbReference type="InterPro" id="IPR052345">
    <property type="entry name" value="Rad_response_metalloprotease"/>
</dbReference>
<dbReference type="SUPFAM" id="SSF47413">
    <property type="entry name" value="lambda repressor-like DNA-binding domains"/>
    <property type="match status" value="1"/>
</dbReference>
<dbReference type="InterPro" id="IPR010982">
    <property type="entry name" value="Lambda_DNA-bd_dom_sf"/>
</dbReference>
<name>A0ABX0A4P8_9BACI</name>
<dbReference type="SMART" id="SM00530">
    <property type="entry name" value="HTH_XRE"/>
    <property type="match status" value="1"/>
</dbReference>
<dbReference type="Gene3D" id="1.10.260.40">
    <property type="entry name" value="lambda repressor-like DNA-binding domains"/>
    <property type="match status" value="1"/>
</dbReference>
<dbReference type="InterPro" id="IPR001387">
    <property type="entry name" value="Cro/C1-type_HTH"/>
</dbReference>
<dbReference type="RefSeq" id="WP_161921172.1">
    <property type="nucleotide sequence ID" value="NZ_JAACYS010000056.1"/>
</dbReference>
<evidence type="ECO:0000313" key="3">
    <source>
        <dbReference type="EMBL" id="NCU18341.1"/>
    </source>
</evidence>
<proteinExistence type="inferred from homology"/>
<dbReference type="Pfam" id="PF01381">
    <property type="entry name" value="HTH_3"/>
    <property type="match status" value="1"/>
</dbReference>
<dbReference type="PROSITE" id="PS50943">
    <property type="entry name" value="HTH_CROC1"/>
    <property type="match status" value="1"/>
</dbReference>
<dbReference type="EMBL" id="JAACYS010000056">
    <property type="protein sequence ID" value="NCU18341.1"/>
    <property type="molecule type" value="Genomic_DNA"/>
</dbReference>
<dbReference type="Pfam" id="PF06114">
    <property type="entry name" value="Peptidase_M78"/>
    <property type="match status" value="1"/>
</dbReference>
<reference evidence="3 4" key="1">
    <citation type="submission" date="2020-01" db="EMBL/GenBank/DDBJ databases">
        <title>A novel Bacillus sp. from Pasinler.</title>
        <authorList>
            <person name="Adiguzel A."/>
            <person name="Ay H."/>
            <person name="Baltaci M.O."/>
        </authorList>
    </citation>
    <scope>NUCLEOTIDE SEQUENCE [LARGE SCALE GENOMIC DNA]</scope>
    <source>
        <strain evidence="3 4">P1</strain>
    </source>
</reference>
<comment type="similarity">
    <text evidence="1">Belongs to the short-chain fatty acyl-CoA assimilation regulator (ScfR) family.</text>
</comment>
<dbReference type="InterPro" id="IPR010359">
    <property type="entry name" value="IrrE_HExxH"/>
</dbReference>
<keyword evidence="4" id="KW-1185">Reference proteome</keyword>
<dbReference type="PANTHER" id="PTHR43236:SF1">
    <property type="entry name" value="BLL7220 PROTEIN"/>
    <property type="match status" value="1"/>
</dbReference>
<comment type="caution">
    <text evidence="3">The sequence shown here is derived from an EMBL/GenBank/DDBJ whole genome shotgun (WGS) entry which is preliminary data.</text>
</comment>
<dbReference type="Gene3D" id="1.10.10.2910">
    <property type="match status" value="1"/>
</dbReference>
<evidence type="ECO:0000259" key="2">
    <source>
        <dbReference type="PROSITE" id="PS50943"/>
    </source>
</evidence>
<dbReference type="CDD" id="cd00093">
    <property type="entry name" value="HTH_XRE"/>
    <property type="match status" value="1"/>
</dbReference>
<feature type="domain" description="HTH cro/C1-type" evidence="2">
    <location>
        <begin position="14"/>
        <end position="68"/>
    </location>
</feature>
<sequence>MILKKEHKFNPKRLREARLIRGLTIKELADKIGITKQAISQFELGEHTPKSETMMGIINTLKFPKSFFYKEFKDQYVGNTFFRANATATKKSKEMQYNKSLLAGYIYDYLTDYIEFPELNLPDTSEFNTPWDNNLIEKIARKVREHWGIGDNPITNIVHLLERNGIMVFSLDTDSQKVDAFCQHRTGRPFIFLGNDKQSAFRRQFDGAHELGHILMHADIDNQEILSREEIKLLEYQANRFASAFLLPAEAFAKTVTSTSLLHFVELKKYWHVSISAMIYRCKELNLIDESRYTSLQKQISMKKMRKKEPLDDVFPLQKPVVLKKSVLMLLENNIKNELQLIQEMAVPQEYIEMFCNLEKGTLNYNEPEPTIRLIKK</sequence>